<sequence length="68" mass="7877">MGNVSHNVPFCSLVFTKIYGQKSNDFLKKSKKGATKLQNEYRNSMVVIIVYGVLTKMKKRIRPKRGNW</sequence>
<gene>
    <name evidence="1" type="ORF">BpHYR1_043525</name>
</gene>
<proteinExistence type="predicted"/>
<dbReference type="EMBL" id="REGN01003944">
    <property type="protein sequence ID" value="RNA19932.1"/>
    <property type="molecule type" value="Genomic_DNA"/>
</dbReference>
<dbReference type="AlphaFoldDB" id="A0A3M7R8J3"/>
<dbReference type="Proteomes" id="UP000276133">
    <property type="component" value="Unassembled WGS sequence"/>
</dbReference>
<protein>
    <submittedName>
        <fullName evidence="1">Uncharacterized protein</fullName>
    </submittedName>
</protein>
<organism evidence="1 2">
    <name type="scientific">Brachionus plicatilis</name>
    <name type="common">Marine rotifer</name>
    <name type="synonym">Brachionus muelleri</name>
    <dbReference type="NCBI Taxonomy" id="10195"/>
    <lineage>
        <taxon>Eukaryota</taxon>
        <taxon>Metazoa</taxon>
        <taxon>Spiralia</taxon>
        <taxon>Gnathifera</taxon>
        <taxon>Rotifera</taxon>
        <taxon>Eurotatoria</taxon>
        <taxon>Monogononta</taxon>
        <taxon>Pseudotrocha</taxon>
        <taxon>Ploima</taxon>
        <taxon>Brachionidae</taxon>
        <taxon>Brachionus</taxon>
    </lineage>
</organism>
<evidence type="ECO:0000313" key="1">
    <source>
        <dbReference type="EMBL" id="RNA19932.1"/>
    </source>
</evidence>
<keyword evidence="2" id="KW-1185">Reference proteome</keyword>
<evidence type="ECO:0000313" key="2">
    <source>
        <dbReference type="Proteomes" id="UP000276133"/>
    </source>
</evidence>
<accession>A0A3M7R8J3</accession>
<comment type="caution">
    <text evidence="1">The sequence shown here is derived from an EMBL/GenBank/DDBJ whole genome shotgun (WGS) entry which is preliminary data.</text>
</comment>
<reference evidence="1 2" key="1">
    <citation type="journal article" date="2018" name="Sci. Rep.">
        <title>Genomic signatures of local adaptation to the degree of environmental predictability in rotifers.</title>
        <authorList>
            <person name="Franch-Gras L."/>
            <person name="Hahn C."/>
            <person name="Garcia-Roger E.M."/>
            <person name="Carmona M.J."/>
            <person name="Serra M."/>
            <person name="Gomez A."/>
        </authorList>
    </citation>
    <scope>NUCLEOTIDE SEQUENCE [LARGE SCALE GENOMIC DNA]</scope>
    <source>
        <strain evidence="1">HYR1</strain>
    </source>
</reference>
<name>A0A3M7R8J3_BRAPC</name>